<organism evidence="1 2">
    <name type="scientific">Rhizobium fredii</name>
    <name type="common">Sinorhizobium fredii</name>
    <dbReference type="NCBI Taxonomy" id="380"/>
    <lineage>
        <taxon>Bacteria</taxon>
        <taxon>Pseudomonadati</taxon>
        <taxon>Pseudomonadota</taxon>
        <taxon>Alphaproteobacteria</taxon>
        <taxon>Hyphomicrobiales</taxon>
        <taxon>Rhizobiaceae</taxon>
        <taxon>Sinorhizobium/Ensifer group</taxon>
        <taxon>Sinorhizobium</taxon>
    </lineage>
</organism>
<comment type="caution">
    <text evidence="1">The sequence shown here is derived from an EMBL/GenBank/DDBJ whole genome shotgun (WGS) entry which is preliminary data.</text>
</comment>
<proteinExistence type="predicted"/>
<reference evidence="1 2" key="1">
    <citation type="submission" date="2017-09" db="EMBL/GenBank/DDBJ databases">
        <title>Comparative genomics of rhizobia isolated from Phaseolus vulgaris in China.</title>
        <authorList>
            <person name="Tong W."/>
        </authorList>
    </citation>
    <scope>NUCLEOTIDE SEQUENCE [LARGE SCALE GENOMIC DNA]</scope>
    <source>
        <strain evidence="1 2">PCH1</strain>
    </source>
</reference>
<protein>
    <submittedName>
        <fullName evidence="1">Uncharacterized protein</fullName>
    </submittedName>
</protein>
<dbReference type="Proteomes" id="UP000220353">
    <property type="component" value="Unassembled WGS sequence"/>
</dbReference>
<accession>A0A2A6LQF5</accession>
<dbReference type="EMBL" id="NWTC01000030">
    <property type="protein sequence ID" value="PDT44605.1"/>
    <property type="molecule type" value="Genomic_DNA"/>
</dbReference>
<evidence type="ECO:0000313" key="2">
    <source>
        <dbReference type="Proteomes" id="UP000220353"/>
    </source>
</evidence>
<name>A0A2A6LQF5_RHIFR</name>
<evidence type="ECO:0000313" key="1">
    <source>
        <dbReference type="EMBL" id="PDT44605.1"/>
    </source>
</evidence>
<sequence length="63" mass="7588">MMQKTDLERKNVCCSRALKKTHYVTLEDHEYDGQQTLIWALYSKYLSCRYDQSPKFFPLPRVI</sequence>
<dbReference type="AlphaFoldDB" id="A0A2A6LQF5"/>
<gene>
    <name evidence="1" type="ORF">CO661_28125</name>
</gene>